<sequence length="30" mass="3348">MFLILITVKIFLASGYPLLLGYYALTTPQS</sequence>
<evidence type="ECO:0000313" key="2">
    <source>
        <dbReference type="EMBL" id="KRY04911.1"/>
    </source>
</evidence>
<reference evidence="2 3" key="1">
    <citation type="submission" date="2015-01" db="EMBL/GenBank/DDBJ databases">
        <title>Evolution of Trichinella species and genotypes.</title>
        <authorList>
            <person name="Korhonen P.K."/>
            <person name="Edoardo P."/>
            <person name="Giuseppe L.R."/>
            <person name="Gasser R.B."/>
        </authorList>
    </citation>
    <scope>NUCLEOTIDE SEQUENCE [LARGE SCALE GENOMIC DNA]</scope>
    <source>
        <strain evidence="2">ISS120</strain>
    </source>
</reference>
<evidence type="ECO:0000313" key="3">
    <source>
        <dbReference type="Proteomes" id="UP000054653"/>
    </source>
</evidence>
<comment type="caution">
    <text evidence="2">The sequence shown here is derived from an EMBL/GenBank/DDBJ whole genome shotgun (WGS) entry which is preliminary data.</text>
</comment>
<gene>
    <name evidence="2" type="ORF">T03_11956</name>
</gene>
<evidence type="ECO:0000256" key="1">
    <source>
        <dbReference type="SAM" id="Phobius"/>
    </source>
</evidence>
<keyword evidence="1" id="KW-0472">Membrane</keyword>
<dbReference type="EMBL" id="JYDI01005316">
    <property type="protein sequence ID" value="KRY04911.1"/>
    <property type="molecule type" value="Genomic_DNA"/>
</dbReference>
<proteinExistence type="predicted"/>
<keyword evidence="1" id="KW-0812">Transmembrane</keyword>
<dbReference type="Proteomes" id="UP000054653">
    <property type="component" value="Unassembled WGS sequence"/>
</dbReference>
<accession>A0A0V0YX82</accession>
<keyword evidence="1" id="KW-1133">Transmembrane helix</keyword>
<feature type="non-terminal residue" evidence="2">
    <location>
        <position position="30"/>
    </location>
</feature>
<dbReference type="AlphaFoldDB" id="A0A0V0YX82"/>
<feature type="transmembrane region" description="Helical" evidence="1">
    <location>
        <begin position="6"/>
        <end position="25"/>
    </location>
</feature>
<name>A0A0V0YX82_TRIBR</name>
<keyword evidence="3" id="KW-1185">Reference proteome</keyword>
<protein>
    <submittedName>
        <fullName evidence="2">Uncharacterized protein</fullName>
    </submittedName>
</protein>
<organism evidence="2 3">
    <name type="scientific">Trichinella britovi</name>
    <name type="common">Parasitic roundworm</name>
    <dbReference type="NCBI Taxonomy" id="45882"/>
    <lineage>
        <taxon>Eukaryota</taxon>
        <taxon>Metazoa</taxon>
        <taxon>Ecdysozoa</taxon>
        <taxon>Nematoda</taxon>
        <taxon>Enoplea</taxon>
        <taxon>Dorylaimia</taxon>
        <taxon>Trichinellida</taxon>
        <taxon>Trichinellidae</taxon>
        <taxon>Trichinella</taxon>
    </lineage>
</organism>